<dbReference type="GeneID" id="81393004"/>
<evidence type="ECO:0000313" key="3">
    <source>
        <dbReference type="Proteomes" id="UP001141434"/>
    </source>
</evidence>
<feature type="compositionally biased region" description="Polar residues" evidence="1">
    <location>
        <begin position="88"/>
        <end position="107"/>
    </location>
</feature>
<feature type="compositionally biased region" description="Polar residues" evidence="1">
    <location>
        <begin position="245"/>
        <end position="257"/>
    </location>
</feature>
<evidence type="ECO:0000313" key="2">
    <source>
        <dbReference type="EMBL" id="KAJ5105907.1"/>
    </source>
</evidence>
<dbReference type="Proteomes" id="UP001141434">
    <property type="component" value="Unassembled WGS sequence"/>
</dbReference>
<accession>A0A9W9FU93</accession>
<name>A0A9W9FU93_9EURO</name>
<dbReference type="RefSeq" id="XP_056514903.1">
    <property type="nucleotide sequence ID" value="XM_056653836.1"/>
</dbReference>
<dbReference type="OrthoDB" id="5345625at2759"/>
<reference evidence="2" key="2">
    <citation type="journal article" date="2023" name="IMA Fungus">
        <title>Comparative genomic study of the Penicillium genus elucidates a diverse pangenome and 15 lateral gene transfer events.</title>
        <authorList>
            <person name="Petersen C."/>
            <person name="Sorensen T."/>
            <person name="Nielsen M.R."/>
            <person name="Sondergaard T.E."/>
            <person name="Sorensen J.L."/>
            <person name="Fitzpatrick D.A."/>
            <person name="Frisvad J.C."/>
            <person name="Nielsen K.L."/>
        </authorList>
    </citation>
    <scope>NUCLEOTIDE SEQUENCE</scope>
    <source>
        <strain evidence="2">IBT 34128</strain>
    </source>
</reference>
<dbReference type="AlphaFoldDB" id="A0A9W9FU93"/>
<keyword evidence="3" id="KW-1185">Reference proteome</keyword>
<feature type="region of interest" description="Disordered" evidence="1">
    <location>
        <begin position="1"/>
        <end position="150"/>
    </location>
</feature>
<gene>
    <name evidence="2" type="ORF">NUU61_003254</name>
</gene>
<feature type="compositionally biased region" description="Basic and acidic residues" evidence="1">
    <location>
        <begin position="118"/>
        <end position="138"/>
    </location>
</feature>
<feature type="region of interest" description="Disordered" evidence="1">
    <location>
        <begin position="212"/>
        <end position="326"/>
    </location>
</feature>
<feature type="compositionally biased region" description="Polar residues" evidence="1">
    <location>
        <begin position="226"/>
        <end position="236"/>
    </location>
</feature>
<evidence type="ECO:0000256" key="1">
    <source>
        <dbReference type="SAM" id="MobiDB-lite"/>
    </source>
</evidence>
<protein>
    <submittedName>
        <fullName evidence="2">Uncharacterized protein</fullName>
    </submittedName>
</protein>
<organism evidence="2 3">
    <name type="scientific">Penicillium alfredii</name>
    <dbReference type="NCBI Taxonomy" id="1506179"/>
    <lineage>
        <taxon>Eukaryota</taxon>
        <taxon>Fungi</taxon>
        <taxon>Dikarya</taxon>
        <taxon>Ascomycota</taxon>
        <taxon>Pezizomycotina</taxon>
        <taxon>Eurotiomycetes</taxon>
        <taxon>Eurotiomycetidae</taxon>
        <taxon>Eurotiales</taxon>
        <taxon>Aspergillaceae</taxon>
        <taxon>Penicillium</taxon>
    </lineage>
</organism>
<proteinExistence type="predicted"/>
<reference evidence="2" key="1">
    <citation type="submission" date="2022-11" db="EMBL/GenBank/DDBJ databases">
        <authorList>
            <person name="Petersen C."/>
        </authorList>
    </citation>
    <scope>NUCLEOTIDE SEQUENCE</scope>
    <source>
        <strain evidence="2">IBT 34128</strain>
    </source>
</reference>
<comment type="caution">
    <text evidence="2">The sequence shown here is derived from an EMBL/GenBank/DDBJ whole genome shotgun (WGS) entry which is preliminary data.</text>
</comment>
<feature type="compositionally biased region" description="Basic and acidic residues" evidence="1">
    <location>
        <begin position="12"/>
        <end position="23"/>
    </location>
</feature>
<sequence length="326" mass="35835">MQYTSMPFSPVKDGRRILGEKDSNACLSPVPTKHSVAGTPVKRTLPAASPKKLLPSPIFAGQKRTRDQVDEVDVNVNSGHVQRDLLETRTSSTTQYARDSTSRTPDATETRVPPQHFQPERDQTEEQIDPERLSKASDDSESTQTVPADPNARKMFIQQKATLLRSRLQSAMRNVPDHQFDRRVSELDAHSRKCAWLSSALSTPSLAKKAYTPSQIKTPRLGSAADLSSTPLQSTPDLPGRPSPMATSFASTKTPAQRTPPRPLGSPMQLSSPPATVVRHGRDREPSPNAEAEDEPTHRTMSPSQRGDAVDGLLKLMNTADRHDRL</sequence>
<dbReference type="EMBL" id="JAPMSZ010000004">
    <property type="protein sequence ID" value="KAJ5105907.1"/>
    <property type="molecule type" value="Genomic_DNA"/>
</dbReference>